<dbReference type="Proteomes" id="UP000326837">
    <property type="component" value="Chromosome"/>
</dbReference>
<protein>
    <submittedName>
        <fullName evidence="1">Uncharacterized protein</fullName>
    </submittedName>
</protein>
<dbReference type="KEGG" id="lpav:PLANPX_4088"/>
<gene>
    <name evidence="1" type="ORF">PLANPX_4088</name>
</gene>
<dbReference type="RefSeq" id="WP_232536162.1">
    <property type="nucleotide sequence ID" value="NZ_AP021861.1"/>
</dbReference>
<dbReference type="AlphaFoldDB" id="A0A5K7XJB0"/>
<keyword evidence="2" id="KW-1185">Reference proteome</keyword>
<proteinExistence type="predicted"/>
<reference evidence="2" key="1">
    <citation type="submission" date="2019-10" db="EMBL/GenBank/DDBJ databases">
        <title>Lacipirellula parvula gen. nov., sp. nov., representing a lineage of planctomycetes widespread in freshwater anoxic habitats, and description of the family Lacipirellulaceae.</title>
        <authorList>
            <person name="Dedysh S.N."/>
            <person name="Kulichevskaya I.S."/>
            <person name="Beletsky A.V."/>
            <person name="Rakitin A.L."/>
            <person name="Mardanov A.V."/>
            <person name="Ivanova A.A."/>
            <person name="Saltykova V.X."/>
            <person name="Rijpstra W.I.C."/>
            <person name="Sinninghe Damste J.S."/>
            <person name="Ravin N.V."/>
        </authorList>
    </citation>
    <scope>NUCLEOTIDE SEQUENCE [LARGE SCALE GENOMIC DNA]</scope>
    <source>
        <strain evidence="2">PX69</strain>
    </source>
</reference>
<evidence type="ECO:0000313" key="2">
    <source>
        <dbReference type="Proteomes" id="UP000326837"/>
    </source>
</evidence>
<accession>A0A5K7XJB0</accession>
<name>A0A5K7XJB0_9BACT</name>
<dbReference type="EMBL" id="AP021861">
    <property type="protein sequence ID" value="BBO34476.1"/>
    <property type="molecule type" value="Genomic_DNA"/>
</dbReference>
<evidence type="ECO:0000313" key="1">
    <source>
        <dbReference type="EMBL" id="BBO34476.1"/>
    </source>
</evidence>
<organism evidence="1 2">
    <name type="scientific">Lacipirellula parvula</name>
    <dbReference type="NCBI Taxonomy" id="2650471"/>
    <lineage>
        <taxon>Bacteria</taxon>
        <taxon>Pseudomonadati</taxon>
        <taxon>Planctomycetota</taxon>
        <taxon>Planctomycetia</taxon>
        <taxon>Pirellulales</taxon>
        <taxon>Lacipirellulaceae</taxon>
        <taxon>Lacipirellula</taxon>
    </lineage>
</organism>
<sequence>MDAEPCGGLLDRQHLVEGGSLVGFGEDQDGGRGGLAGDLQEVVEAIFDHLVTSSDRSAASPGTLGH</sequence>